<feature type="non-terminal residue" evidence="2">
    <location>
        <position position="139"/>
    </location>
</feature>
<name>A0A6V7H4V0_9HYME</name>
<proteinExistence type="predicted"/>
<dbReference type="Proteomes" id="UP000752696">
    <property type="component" value="Unassembled WGS sequence"/>
</dbReference>
<organism evidence="2 3">
    <name type="scientific">Heterotrigona itama</name>
    <dbReference type="NCBI Taxonomy" id="395501"/>
    <lineage>
        <taxon>Eukaryota</taxon>
        <taxon>Metazoa</taxon>
        <taxon>Ecdysozoa</taxon>
        <taxon>Arthropoda</taxon>
        <taxon>Hexapoda</taxon>
        <taxon>Insecta</taxon>
        <taxon>Pterygota</taxon>
        <taxon>Neoptera</taxon>
        <taxon>Endopterygota</taxon>
        <taxon>Hymenoptera</taxon>
        <taxon>Apocrita</taxon>
        <taxon>Aculeata</taxon>
        <taxon>Apoidea</taxon>
        <taxon>Anthophila</taxon>
        <taxon>Apidae</taxon>
        <taxon>Heterotrigona</taxon>
    </lineage>
</organism>
<comment type="caution">
    <text evidence="2">The sequence shown here is derived from an EMBL/GenBank/DDBJ whole genome shotgun (WGS) entry which is preliminary data.</text>
</comment>
<protein>
    <submittedName>
        <fullName evidence="2">Uncharacterized protein</fullName>
    </submittedName>
</protein>
<dbReference type="EMBL" id="CAJDYZ010007460">
    <property type="protein sequence ID" value="CAD1474323.1"/>
    <property type="molecule type" value="Genomic_DNA"/>
</dbReference>
<gene>
    <name evidence="2" type="ORF">MHI_LOCUS460818</name>
</gene>
<dbReference type="AlphaFoldDB" id="A0A6V7H4V0"/>
<accession>A0A6V7H4V0</accession>
<sequence>MNKNPLAAISGCRSGLRSQFLFQFLENSTSATNLPLLARLEIYHGPESDLTVSFIHSPARNFLPPFSSSQNAINFSSTLLEELPTVAPPTILLKGRRNAKAARIFHTTVRHIVLRIFFFSTVLDAIDFLLFQRDLGAVM</sequence>
<keyword evidence="1" id="KW-1133">Transmembrane helix</keyword>
<evidence type="ECO:0000256" key="1">
    <source>
        <dbReference type="SAM" id="Phobius"/>
    </source>
</evidence>
<evidence type="ECO:0000313" key="2">
    <source>
        <dbReference type="EMBL" id="CAD1474323.1"/>
    </source>
</evidence>
<feature type="transmembrane region" description="Helical" evidence="1">
    <location>
        <begin position="112"/>
        <end position="131"/>
    </location>
</feature>
<keyword evidence="3" id="KW-1185">Reference proteome</keyword>
<dbReference type="OrthoDB" id="10562926at2759"/>
<reference evidence="2" key="1">
    <citation type="submission" date="2020-07" db="EMBL/GenBank/DDBJ databases">
        <authorList>
            <person name="Nazaruddin N."/>
        </authorList>
    </citation>
    <scope>NUCLEOTIDE SEQUENCE</scope>
</reference>
<keyword evidence="1" id="KW-0812">Transmembrane</keyword>
<keyword evidence="1" id="KW-0472">Membrane</keyword>
<evidence type="ECO:0000313" key="3">
    <source>
        <dbReference type="Proteomes" id="UP000752696"/>
    </source>
</evidence>